<proteinExistence type="predicted"/>
<dbReference type="InterPro" id="IPR024432">
    <property type="entry name" value="Put_RecE_PDDEXK-like_dom"/>
</dbReference>
<gene>
    <name evidence="2" type="ORF">HGA03_05850</name>
</gene>
<dbReference type="InterPro" id="IPR011604">
    <property type="entry name" value="PDDEXK-like_dom_sf"/>
</dbReference>
<dbReference type="Pfam" id="PF12684">
    <property type="entry name" value="DUF3799"/>
    <property type="match status" value="1"/>
</dbReference>
<dbReference type="Gene3D" id="3.90.320.10">
    <property type="match status" value="1"/>
</dbReference>
<feature type="domain" description="Putative exodeoxyribonuclease 8 PDDEXK-like" evidence="1">
    <location>
        <begin position="26"/>
        <end position="258"/>
    </location>
</feature>
<reference evidence="2 3" key="1">
    <citation type="submission" date="2020-04" db="EMBL/GenBank/DDBJ databases">
        <title>MicrobeNet Type strains.</title>
        <authorList>
            <person name="Nicholson A.C."/>
        </authorList>
    </citation>
    <scope>NUCLEOTIDE SEQUENCE [LARGE SCALE GENOMIC DNA]</scope>
    <source>
        <strain evidence="2 3">ATCC BAA-788</strain>
    </source>
</reference>
<organism evidence="2 3">
    <name type="scientific">Cellulomonas denverensis</name>
    <dbReference type="NCBI Taxonomy" id="264297"/>
    <lineage>
        <taxon>Bacteria</taxon>
        <taxon>Bacillati</taxon>
        <taxon>Actinomycetota</taxon>
        <taxon>Actinomycetes</taxon>
        <taxon>Micrococcales</taxon>
        <taxon>Cellulomonadaceae</taxon>
        <taxon>Cellulomonas</taxon>
    </lineage>
</organism>
<evidence type="ECO:0000313" key="2">
    <source>
        <dbReference type="EMBL" id="NKY22187.1"/>
    </source>
</evidence>
<dbReference type="RefSeq" id="WP_168629289.1">
    <property type="nucleotide sequence ID" value="NZ_BONL01000033.1"/>
</dbReference>
<evidence type="ECO:0000259" key="1">
    <source>
        <dbReference type="Pfam" id="PF12684"/>
    </source>
</evidence>
<dbReference type="AlphaFoldDB" id="A0A7X6KTX8"/>
<keyword evidence="3" id="KW-1185">Reference proteome</keyword>
<protein>
    <recommendedName>
        <fullName evidence="1">Putative exodeoxyribonuclease 8 PDDEXK-like domain-containing protein</fullName>
    </recommendedName>
</protein>
<evidence type="ECO:0000313" key="3">
    <source>
        <dbReference type="Proteomes" id="UP000581206"/>
    </source>
</evidence>
<dbReference type="Proteomes" id="UP000581206">
    <property type="component" value="Unassembled WGS sequence"/>
</dbReference>
<name>A0A7X6KTX8_9CELL</name>
<sequence length="283" mass="30813">MSADVIYEGIVYDLPEAEYHARTELSSTGVRRILDSPARFQWEQAHRVESRAFDVGHAVHAKVLGVGLTAVTYPDEHLTPSGNPSTKAATVAWESEQRAAGLVPVSRADMAKVDAMAEAVLAHAAARAIFERPGDAEVSAFATDPVTGVRVRARADRLDDTQLVDLKTTAGSASAIGFGRDAAKHGYPVQEAHYADTFEWVTGERLPMTFVVVEKRAPHLVAVHRLDDVTRIAARDLAARARAIYAECVAAGTWPAYGDDVLTTQMPAWWFDLADDDMEEMVI</sequence>
<dbReference type="EMBL" id="JAAXOX010000002">
    <property type="protein sequence ID" value="NKY22187.1"/>
    <property type="molecule type" value="Genomic_DNA"/>
</dbReference>
<accession>A0A7X6KTX8</accession>
<comment type="caution">
    <text evidence="2">The sequence shown here is derived from an EMBL/GenBank/DDBJ whole genome shotgun (WGS) entry which is preliminary data.</text>
</comment>